<dbReference type="EMBL" id="RSFW01000037">
    <property type="protein sequence ID" value="RSD21065.1"/>
    <property type="molecule type" value="Genomic_DNA"/>
</dbReference>
<evidence type="ECO:0000313" key="3">
    <source>
        <dbReference type="Proteomes" id="UP000279911"/>
    </source>
</evidence>
<keyword evidence="1" id="KW-0175">Coiled coil</keyword>
<proteinExistence type="predicted"/>
<gene>
    <name evidence="2" type="ORF">EJA10_22460</name>
</gene>
<reference evidence="3" key="1">
    <citation type="submission" date="2018-12" db="EMBL/GenBank/DDBJ databases">
        <title>Bacillus chawlae sp. nov., Bacillus glennii sp. nov., and Bacillus saganii sp. nov. Isolated from the Vehicle Assembly Building at Kennedy Space Center where the Viking Spacecraft were Assembled.</title>
        <authorList>
            <person name="Seuylemezian A."/>
            <person name="Vaishampayan P."/>
        </authorList>
    </citation>
    <scope>NUCLEOTIDE SEQUENCE [LARGE SCALE GENOMIC DNA]</scope>
    <source>
        <strain evidence="3">DSM 13966</strain>
    </source>
</reference>
<feature type="coiled-coil region" evidence="1">
    <location>
        <begin position="48"/>
        <end position="75"/>
    </location>
</feature>
<evidence type="ECO:0000256" key="1">
    <source>
        <dbReference type="SAM" id="Coils"/>
    </source>
</evidence>
<dbReference type="Proteomes" id="UP000279911">
    <property type="component" value="Unassembled WGS sequence"/>
</dbReference>
<name>A0A427TDS6_9BACI</name>
<comment type="caution">
    <text evidence="2">The sequence shown here is derived from an EMBL/GenBank/DDBJ whole genome shotgun (WGS) entry which is preliminary data.</text>
</comment>
<dbReference type="RefSeq" id="WP_125482242.1">
    <property type="nucleotide sequence ID" value="NZ_RSFW01000037.1"/>
</dbReference>
<dbReference type="AlphaFoldDB" id="A0A427TDS6"/>
<protein>
    <submittedName>
        <fullName evidence="2">Uncharacterized protein</fullName>
    </submittedName>
</protein>
<evidence type="ECO:0000313" key="2">
    <source>
        <dbReference type="EMBL" id="RSD21065.1"/>
    </source>
</evidence>
<accession>A0A427TDS6</accession>
<organism evidence="2 3">
    <name type="scientific">Mesobacillus subterraneus</name>
    <dbReference type="NCBI Taxonomy" id="285983"/>
    <lineage>
        <taxon>Bacteria</taxon>
        <taxon>Bacillati</taxon>
        <taxon>Bacillota</taxon>
        <taxon>Bacilli</taxon>
        <taxon>Bacillales</taxon>
        <taxon>Bacillaceae</taxon>
        <taxon>Mesobacillus</taxon>
    </lineage>
</organism>
<sequence>MDQDGLRTVLVNVLIKFLQEIATFCRIGSAKGDDNMESNILIAKEQWRKELKQEQDNLRLRLLNLENEKEVLEYKYQIAAQVHNRYHKGHYKNKINELFLEPLEQKLDRIEEEIEAAKTDKNVKGRILESLIEQLD</sequence>